<dbReference type="PROSITE" id="PS51127">
    <property type="entry name" value="BIG1"/>
    <property type="match status" value="13"/>
</dbReference>
<dbReference type="Pfam" id="PF02369">
    <property type="entry name" value="Big_1"/>
    <property type="match status" value="14"/>
</dbReference>
<comment type="similarity">
    <text evidence="1">Belongs to the intimin/invasin family.</text>
</comment>
<feature type="domain" description="Big-1" evidence="3">
    <location>
        <begin position="1607"/>
        <end position="1697"/>
    </location>
</feature>
<evidence type="ECO:0000313" key="4">
    <source>
        <dbReference type="EMBL" id="THE38934.1"/>
    </source>
</evidence>
<dbReference type="InterPro" id="IPR008964">
    <property type="entry name" value="Invasin/intimin_cell_adhesion"/>
</dbReference>
<feature type="domain" description="Big-1" evidence="3">
    <location>
        <begin position="717"/>
        <end position="809"/>
    </location>
</feature>
<evidence type="ECO:0000313" key="5">
    <source>
        <dbReference type="Proteomes" id="UP000306790"/>
    </source>
</evidence>
<dbReference type="SUPFAM" id="SSF49373">
    <property type="entry name" value="Invasin/intimin cell-adhesion fragments"/>
    <property type="match status" value="14"/>
</dbReference>
<feature type="domain" description="Big-1" evidence="3">
    <location>
        <begin position="1409"/>
        <end position="1499"/>
    </location>
</feature>
<evidence type="ECO:0000256" key="1">
    <source>
        <dbReference type="ARBA" id="ARBA00010116"/>
    </source>
</evidence>
<feature type="domain" description="Big-1" evidence="3">
    <location>
        <begin position="1705"/>
        <end position="1798"/>
    </location>
</feature>
<feature type="domain" description="Big-1" evidence="3">
    <location>
        <begin position="916"/>
        <end position="1006"/>
    </location>
</feature>
<dbReference type="EMBL" id="QFVP01000005">
    <property type="protein sequence ID" value="THE38934.1"/>
    <property type="molecule type" value="Genomic_DNA"/>
</dbReference>
<feature type="domain" description="Big-1" evidence="3">
    <location>
        <begin position="521"/>
        <end position="612"/>
    </location>
</feature>
<dbReference type="Gene3D" id="2.60.40.10">
    <property type="entry name" value="Immunoglobulins"/>
    <property type="match status" value="14"/>
</dbReference>
<evidence type="ECO:0000256" key="2">
    <source>
        <dbReference type="SAM" id="MobiDB-lite"/>
    </source>
</evidence>
<keyword evidence="5" id="KW-1185">Reference proteome</keyword>
<comment type="caution">
    <text evidence="4">The sequence shown here is derived from an EMBL/GenBank/DDBJ whole genome shotgun (WGS) entry which is preliminary data.</text>
</comment>
<feature type="domain" description="Big-1" evidence="3">
    <location>
        <begin position="619"/>
        <end position="709"/>
    </location>
</feature>
<dbReference type="InterPro" id="IPR051715">
    <property type="entry name" value="Intimin-Invasin_domain"/>
</dbReference>
<dbReference type="InterPro" id="IPR003344">
    <property type="entry name" value="Big_1_dom"/>
</dbReference>
<feature type="domain" description="Big-1" evidence="3">
    <location>
        <begin position="1309"/>
        <end position="1401"/>
    </location>
</feature>
<reference evidence="4 5" key="1">
    <citation type="submission" date="2018-05" db="EMBL/GenBank/DDBJ databases">
        <title>Isolation and genomic analyses of lactose-positive bacteria from faecal samples of preterm neonates.</title>
        <authorList>
            <person name="Chen Y."/>
            <person name="Brook T.C."/>
            <person name="O'Neill I."/>
            <person name="Soe C.Z."/>
            <person name="Hall L.J."/>
            <person name="Hoyles L."/>
        </authorList>
    </citation>
    <scope>NUCLEOTIDE SEQUENCE [LARGE SCALE GENOMIC DNA]</scope>
    <source>
        <strain evidence="4 5">P080C CL</strain>
    </source>
</reference>
<dbReference type="Gene3D" id="2.40.160.160">
    <property type="entry name" value="Inverse autotransporter, beta-domain"/>
    <property type="match status" value="1"/>
</dbReference>
<dbReference type="Pfam" id="PF11924">
    <property type="entry name" value="IAT_beta"/>
    <property type="match status" value="1"/>
</dbReference>
<proteinExistence type="inferred from homology"/>
<feature type="domain" description="Big-1" evidence="3">
    <location>
        <begin position="1014"/>
        <end position="1104"/>
    </location>
</feature>
<accession>A0ABY2PV12</accession>
<dbReference type="InterPro" id="IPR038177">
    <property type="entry name" value="IAT_beta_sf"/>
</dbReference>
<dbReference type="PANTHER" id="PTHR39576:SF2">
    <property type="entry name" value="ATTACHING AND EFFACING PROTEIN HOMOLOG-RELATED"/>
    <property type="match status" value="1"/>
</dbReference>
<feature type="domain" description="Big-1" evidence="3">
    <location>
        <begin position="816"/>
        <end position="908"/>
    </location>
</feature>
<feature type="compositionally biased region" description="Polar residues" evidence="2">
    <location>
        <begin position="94"/>
        <end position="104"/>
    </location>
</feature>
<dbReference type="PANTHER" id="PTHR39576">
    <property type="entry name" value="ATTACHING AND EFFACING PROTEIN HOMOLOG-RELATED-RELATED"/>
    <property type="match status" value="1"/>
</dbReference>
<dbReference type="SMART" id="SM00634">
    <property type="entry name" value="BID_1"/>
    <property type="match status" value="14"/>
</dbReference>
<sequence>MHARPDRRFSARLIQTIALLNIFLQIVMPVLLSFSWVSVAVAASPSEQQFSQSMTTMRNSALLSAVPDSPPEEKDKIWSSSSVELNVKKTSQESSGFFSSQPTKSAELPALASEPEAGKTSSVADPELQMIDSGKTAATRLWQVLGSDDPAAQGRSAAAGIAAGIANQRMETWLNQYGHAQVNLSFPGGGDLDLLFPMLDTADYLIFTQGGIRRDTDDKRTTSNIGLGVRGFTGNWMLGVNSFYDYDITGENSRYGIGTEAWTDYLKLSANLYQRITDWHQSGVEDMEDYDERPANGYDVRLAGWLPSYPNVGMNATYEKYFGKNVALDDHTDLADSPSAVTVGLNYTPIPLVTLGAEHRSGSNTNDSRVFLNFNYRLGVSMADQTDPDMVGLARTLAGSRYDMVERNNTIVMQYKKQDLITLSLPATVSADANSTVSLTADVRAKYGTESVDWDYSSIVNAGGSVTQQSRESLLITLPAWKAEQGSVNTYRISAVAYDSRHNKSNSAETVVMVHKARNDISSFVVVNDNALADGNTQNTVRLTVIDTQTNQPVPGLAVKFATSAGTLLAASATTDAQGMATTEITSVVAGEAKITATLENGNAADVSVTFLPDEAATLSDLKITKDNAVADGKATNVVQASVTDARGNAVAGITVAFSAGNGAVLENTSVVTDAKGLASTTLTNLSMGTTVVTATANNVSRSVNTTFTADVATAFISSLTVDQDSSPADGKTTNTATVTVLDAQGHPVPGIAVAWQADKGTVKFSSGSSNTGADGKVSVQFTDTVAESTNITAVLANGSSQSQPSHFSVDLTALKISRFDVAQQIKADGRTVSTATVIVVDAANTPQANVVVNWTVDGTASLAGPTSTTDTSGQAVMTLTDAKAETVNVTVTVSVSGATQTKTTTFVADTDTAVVSTLVINQDSSVANGSAANTATATVLDANNNPVAGAAVVWSADKGTVRFGTQDTTDANGHVSVTFTDTVAETAQITATLGGSSQTEPSKFVADAATAVVSTLVINQDGSVANGSAANTATATVLDANNNPVAGAEVVWSADKGTVRFGTQGTTDANGHVSVTFTDTVAETAQITATLGGSSQTEPSQFVADATTAVVSTLVINQDGSVANGSAANTATATVLDANNNPVAGAAVVWSADKGTVNFGTQGTTDANGHVSVTFTDTVAETAQITATLGGSSQTEPSKFVGDAATATLTLLPDHSGSIADGIATNGVTAMVVDALNNPIAGVIVTWTVDKSTAKLSVSSGVTDSSGKTSLTYTDTVAEHVEITATLENGSSKVQGSTFVADASTARIGSIVIDPDNSPANGASKNGVAVTVVDANGNPVGGLRVALSASSNTVEFSSKFTSTNQSGVASATFTDTVAETISVTAGLDNGSAKSQNSHFVGDAATAVISTLTIDTDGSAANGSAANTATATVLDANNNPVAGAAVVWSADKGTVNFGTQGTTDANGHVSVTFTDTVAETAQITATLGGSSQTEPSKFVADAATAVPSSLVIDPNGSVADGVTANVATVTVLDAHNNPVSGINVSWSPDSDGTMRFSPTSGATGIDGKMTVRITDTRSRNTYIGVWVNGNYLSEIIEFVADPATAAVSSLTIDKNGSVANGVATNSATATVLDAHNNPVAGATVTWSADKGTVNFGTQDTTDANGQVSVTFTDTVAETAQITATLGGSSQTSPSTFNGDITSAVVSTLTIGTDGSAANGSTANVATATVLDANNNPVSGAAVTWSADKGTVSFGTQGTTDANGHVSVNFTDTVAETVQITAKLGGSGQTSPSSFVADTSTAQIYSTEDTHYISLIEISNTFEVKDANGNRIPGMKVTWSVDSNNASLSSFTSVTNESGLASVSVKDFHAESVTISASLDNGQSLTSSFSFSGLCPDPDLDVNRDTQYADGQNRIVIYGYLDNCTTGRLLTVEELSALGDDAYLHFSVSGVGVVSGVSGAPGSREVDIVVDVDSVHRAQGYLTSTEIGDSVITISVSKNPGEKVSSGTLRFIAPP</sequence>
<dbReference type="InterPro" id="IPR013783">
    <property type="entry name" value="Ig-like_fold"/>
</dbReference>
<feature type="domain" description="Big-1" evidence="3">
    <location>
        <begin position="1112"/>
        <end position="1202"/>
    </location>
</feature>
<feature type="domain" description="Big-1" evidence="3">
    <location>
        <begin position="1209"/>
        <end position="1301"/>
    </location>
</feature>
<gene>
    <name evidence="4" type="ORF">DJ535_10210</name>
</gene>
<protein>
    <submittedName>
        <fullName evidence="4">Molybdenum cofactor biosynthesis protein</fullName>
    </submittedName>
</protein>
<organism evidence="4 5">
    <name type="scientific">Citrobacter murliniae</name>
    <dbReference type="NCBI Taxonomy" id="67829"/>
    <lineage>
        <taxon>Bacteria</taxon>
        <taxon>Pseudomonadati</taxon>
        <taxon>Pseudomonadota</taxon>
        <taxon>Gammaproteobacteria</taxon>
        <taxon>Enterobacterales</taxon>
        <taxon>Enterobacteriaceae</taxon>
        <taxon>Citrobacter</taxon>
        <taxon>Citrobacter freundii complex</taxon>
    </lineage>
</organism>
<dbReference type="InterPro" id="IPR024519">
    <property type="entry name" value="IAT_beta"/>
</dbReference>
<evidence type="ECO:0000259" key="3">
    <source>
        <dbReference type="PROSITE" id="PS51127"/>
    </source>
</evidence>
<feature type="domain" description="Big-1" evidence="3">
    <location>
        <begin position="1802"/>
        <end position="1891"/>
    </location>
</feature>
<feature type="compositionally biased region" description="Low complexity" evidence="2">
    <location>
        <begin position="105"/>
        <end position="115"/>
    </location>
</feature>
<dbReference type="Proteomes" id="UP000306790">
    <property type="component" value="Unassembled WGS sequence"/>
</dbReference>
<feature type="region of interest" description="Disordered" evidence="2">
    <location>
        <begin position="94"/>
        <end position="128"/>
    </location>
</feature>
<name>A0ABY2PV12_9ENTR</name>